<protein>
    <submittedName>
        <fullName evidence="1">Uncharacterized protein</fullName>
    </submittedName>
</protein>
<organism evidence="1 2">
    <name type="scientific">Kaistella daneshvariae</name>
    <dbReference type="NCBI Taxonomy" id="2487074"/>
    <lineage>
        <taxon>Bacteria</taxon>
        <taxon>Pseudomonadati</taxon>
        <taxon>Bacteroidota</taxon>
        <taxon>Flavobacteriia</taxon>
        <taxon>Flavobacteriales</taxon>
        <taxon>Weeksellaceae</taxon>
        <taxon>Chryseobacterium group</taxon>
        <taxon>Kaistella</taxon>
    </lineage>
</organism>
<comment type="caution">
    <text evidence="1">The sequence shown here is derived from an EMBL/GenBank/DDBJ whole genome shotgun (WGS) entry which is preliminary data.</text>
</comment>
<dbReference type="AlphaFoldDB" id="A0A3N0WZF4"/>
<reference evidence="2" key="2">
    <citation type="submission" date="2018-11" db="EMBL/GenBank/DDBJ databases">
        <title>Proposal to divide the Flavobacteriaceae and reorganize its genera based on Amino Acid Identity values calculated from whole genome sequences.</title>
        <authorList>
            <person name="Nicholson A.C."/>
            <person name="Gulvik C.A."/>
            <person name="Whitney A.M."/>
            <person name="Humrighouse B.W."/>
            <person name="Bell M."/>
            <person name="Holmens B."/>
            <person name="Steigerwalt A."/>
            <person name="Villarma A."/>
            <person name="Sheth M."/>
            <person name="Batra D."/>
            <person name="Pryor J."/>
            <person name="Bernardet J.-F."/>
            <person name="Hugo C."/>
            <person name="Kampfer P."/>
            <person name="Newman J."/>
            <person name="Mcquiston J.R."/>
        </authorList>
    </citation>
    <scope>NUCLEOTIDE SEQUENCE [LARGE SCALE GENOMIC DNA]</scope>
    <source>
        <strain evidence="2">H3056</strain>
    </source>
</reference>
<evidence type="ECO:0000313" key="2">
    <source>
        <dbReference type="Proteomes" id="UP000270224"/>
    </source>
</evidence>
<proteinExistence type="predicted"/>
<gene>
    <name evidence="1" type="ORF">EGI11_00825</name>
</gene>
<evidence type="ECO:0000313" key="1">
    <source>
        <dbReference type="EMBL" id="ROI10480.1"/>
    </source>
</evidence>
<sequence>MIFLSKCKDEKNTVLAADFFHFPNFEIAEYPRIFQQLDFRFQMSYICTPKILVFGLIFKP</sequence>
<dbReference type="EMBL" id="RJUG01000001">
    <property type="protein sequence ID" value="ROI10480.1"/>
    <property type="molecule type" value="Genomic_DNA"/>
</dbReference>
<name>A0A3N0WZF4_9FLAO</name>
<dbReference type="Proteomes" id="UP000270224">
    <property type="component" value="Unassembled WGS sequence"/>
</dbReference>
<accession>A0A3N0WZF4</accession>
<reference evidence="2" key="1">
    <citation type="submission" date="2018-11" db="EMBL/GenBank/DDBJ databases">
        <title>Proposal to divide the Flavobacteriaceae and reorganize its genera based on Amino Acid Identity values calculated from whole genome sequences.</title>
        <authorList>
            <person name="Nicholson A.C."/>
            <person name="Gulvik C.A."/>
            <person name="Whitney A.M."/>
            <person name="Humrighouse B.W."/>
            <person name="Bell M."/>
            <person name="Holmes B."/>
            <person name="Steigerwalt A."/>
            <person name="Villarma A."/>
            <person name="Sheth M."/>
            <person name="Batra D."/>
            <person name="Pryor J."/>
            <person name="Bernardet J.-F."/>
            <person name="Hugo C."/>
            <person name="Kampfer P."/>
            <person name="Newman J."/>
            <person name="Mcquiston J.R."/>
        </authorList>
    </citation>
    <scope>NUCLEOTIDE SEQUENCE [LARGE SCALE GENOMIC DNA]</scope>
    <source>
        <strain evidence="2">H3056</strain>
    </source>
</reference>